<dbReference type="PANTHER" id="PTHR43162">
    <property type="match status" value="1"/>
</dbReference>
<dbReference type="OrthoDB" id="3539286at2759"/>
<name>A0A9P9EY63_9HYPO</name>
<dbReference type="InterPro" id="IPR036291">
    <property type="entry name" value="NAD(P)-bd_dom_sf"/>
</dbReference>
<dbReference type="Gene3D" id="3.40.50.720">
    <property type="entry name" value="NAD(P)-binding Rossmann-like Domain"/>
    <property type="match status" value="1"/>
</dbReference>
<proteinExistence type="predicted"/>
<accession>A0A9P9EY63</accession>
<feature type="domain" description="NAD(P)-binding" evidence="1">
    <location>
        <begin position="56"/>
        <end position="251"/>
    </location>
</feature>
<evidence type="ECO:0000313" key="3">
    <source>
        <dbReference type="Proteomes" id="UP000717696"/>
    </source>
</evidence>
<reference evidence="2" key="1">
    <citation type="journal article" date="2021" name="Nat. Commun.">
        <title>Genetic determinants of endophytism in the Arabidopsis root mycobiome.</title>
        <authorList>
            <person name="Mesny F."/>
            <person name="Miyauchi S."/>
            <person name="Thiergart T."/>
            <person name="Pickel B."/>
            <person name="Atanasova L."/>
            <person name="Karlsson M."/>
            <person name="Huettel B."/>
            <person name="Barry K.W."/>
            <person name="Haridas S."/>
            <person name="Chen C."/>
            <person name="Bauer D."/>
            <person name="Andreopoulos W."/>
            <person name="Pangilinan J."/>
            <person name="LaButti K."/>
            <person name="Riley R."/>
            <person name="Lipzen A."/>
            <person name="Clum A."/>
            <person name="Drula E."/>
            <person name="Henrissat B."/>
            <person name="Kohler A."/>
            <person name="Grigoriev I.V."/>
            <person name="Martin F.M."/>
            <person name="Hacquard S."/>
        </authorList>
    </citation>
    <scope>NUCLEOTIDE SEQUENCE</scope>
    <source>
        <strain evidence="2">MPI-CAGE-AT-0021</strain>
    </source>
</reference>
<dbReference type="EMBL" id="JAGMUU010000008">
    <property type="protein sequence ID" value="KAH7146690.1"/>
    <property type="molecule type" value="Genomic_DNA"/>
</dbReference>
<gene>
    <name evidence="2" type="ORF">B0J13DRAFT_524445</name>
</gene>
<dbReference type="PANTHER" id="PTHR43162:SF1">
    <property type="entry name" value="PRESTALK A DIFFERENTIATION PROTEIN A"/>
    <property type="match status" value="1"/>
</dbReference>
<dbReference type="Pfam" id="PF13460">
    <property type="entry name" value="NAD_binding_10"/>
    <property type="match status" value="1"/>
</dbReference>
<dbReference type="SUPFAM" id="SSF51735">
    <property type="entry name" value="NAD(P)-binding Rossmann-fold domains"/>
    <property type="match status" value="1"/>
</dbReference>
<comment type="caution">
    <text evidence="2">The sequence shown here is derived from an EMBL/GenBank/DDBJ whole genome shotgun (WGS) entry which is preliminary data.</text>
</comment>
<dbReference type="InterPro" id="IPR016040">
    <property type="entry name" value="NAD(P)-bd_dom"/>
</dbReference>
<keyword evidence="3" id="KW-1185">Reference proteome</keyword>
<protein>
    <recommendedName>
        <fullName evidence="1">NAD(P)-binding domain-containing protein</fullName>
    </recommendedName>
</protein>
<dbReference type="AlphaFoldDB" id="A0A9P9EY63"/>
<evidence type="ECO:0000313" key="2">
    <source>
        <dbReference type="EMBL" id="KAH7146690.1"/>
    </source>
</evidence>
<dbReference type="InterPro" id="IPR051604">
    <property type="entry name" value="Ergot_Alk_Oxidoreductase"/>
</dbReference>
<dbReference type="Proteomes" id="UP000717696">
    <property type="component" value="Unassembled WGS sequence"/>
</dbReference>
<sequence length="372" mass="41114">MHKSAIRYLERRAIRDTSYRYQDVVLFQAVIQRAAVSGTYHKMSSNVPPTYLITAASGNIGKRLVPLLLSQPSKSTLILPTSNPDRLASQLQTKADEPHVKIIHGDVQDPIFLETTFKAHHVTAAFVCLTGENELMVTLNFFDAMKRAGTVKHLVYLSACGDFDLDAIQSGKLHGNAAGHVLVKPIIEAKLRYGFPIPRGQPGGFSWTIIGPSLFFGNDLRSKQSILKQGFFDEPLGSKGVSRVDPGDIALAVSNALQDDGKVWAGKKVMIGSLETYSNIAVAKLWSEALGIDVTPAKSDEEGLAAFEELYRPRMKSIWARDLRLMYEWFDVHGFGMTEAEFQDQVALLGRAPGSYEQFVSNIAEDWKIELA</sequence>
<evidence type="ECO:0000259" key="1">
    <source>
        <dbReference type="Pfam" id="PF13460"/>
    </source>
</evidence>
<organism evidence="2 3">
    <name type="scientific">Dactylonectria estremocensis</name>
    <dbReference type="NCBI Taxonomy" id="1079267"/>
    <lineage>
        <taxon>Eukaryota</taxon>
        <taxon>Fungi</taxon>
        <taxon>Dikarya</taxon>
        <taxon>Ascomycota</taxon>
        <taxon>Pezizomycotina</taxon>
        <taxon>Sordariomycetes</taxon>
        <taxon>Hypocreomycetidae</taxon>
        <taxon>Hypocreales</taxon>
        <taxon>Nectriaceae</taxon>
        <taxon>Dactylonectria</taxon>
    </lineage>
</organism>